<name>A0ABN1JB54_9CLOT</name>
<dbReference type="RefSeq" id="WP_343758890.1">
    <property type="nucleotide sequence ID" value="NZ_BAAACG010000006.1"/>
</dbReference>
<dbReference type="InterPro" id="IPR008979">
    <property type="entry name" value="Galactose-bd-like_sf"/>
</dbReference>
<dbReference type="PANTHER" id="PTHR30032:SF8">
    <property type="entry name" value="GERMINATION-SPECIFIC N-ACETYLMURAMOYL-L-ALANINE AMIDASE"/>
    <property type="match status" value="1"/>
</dbReference>
<accession>A0ABN1JB54</accession>
<dbReference type="Proteomes" id="UP001501510">
    <property type="component" value="Unassembled WGS sequence"/>
</dbReference>
<feature type="compositionally biased region" description="Basic and acidic residues" evidence="2">
    <location>
        <begin position="1052"/>
        <end position="1063"/>
    </location>
</feature>
<proteinExistence type="predicted"/>
<dbReference type="Gene3D" id="3.20.20.70">
    <property type="entry name" value="Aldolase class I"/>
    <property type="match status" value="1"/>
</dbReference>
<dbReference type="InterPro" id="IPR051922">
    <property type="entry name" value="Bact_Sporulation_Assoc"/>
</dbReference>
<dbReference type="InterPro" id="IPR007253">
    <property type="entry name" value="Cell_wall-bd_2"/>
</dbReference>
<keyword evidence="1" id="KW-0378">Hydrolase</keyword>
<evidence type="ECO:0000313" key="6">
    <source>
        <dbReference type="Proteomes" id="UP001501510"/>
    </source>
</evidence>
<protein>
    <recommendedName>
        <fullName evidence="4">F5/8 type C domain-containing protein</fullName>
    </recommendedName>
</protein>
<feature type="compositionally biased region" description="Low complexity" evidence="2">
    <location>
        <begin position="1065"/>
        <end position="1076"/>
    </location>
</feature>
<gene>
    <name evidence="5" type="ORF">GCM10008906_06740</name>
</gene>
<dbReference type="PANTHER" id="PTHR30032">
    <property type="entry name" value="N-ACETYLMURAMOYL-L-ALANINE AMIDASE-RELATED"/>
    <property type="match status" value="1"/>
</dbReference>
<evidence type="ECO:0000256" key="3">
    <source>
        <dbReference type="SAM" id="SignalP"/>
    </source>
</evidence>
<keyword evidence="3" id="KW-0732">Signal</keyword>
<dbReference type="SUPFAM" id="SSF49785">
    <property type="entry name" value="Galactose-binding domain-like"/>
    <property type="match status" value="1"/>
</dbReference>
<evidence type="ECO:0000313" key="5">
    <source>
        <dbReference type="EMBL" id="GAA0734541.1"/>
    </source>
</evidence>
<dbReference type="InterPro" id="IPR013785">
    <property type="entry name" value="Aldolase_TIM"/>
</dbReference>
<feature type="domain" description="F5/8 type C" evidence="4">
    <location>
        <begin position="768"/>
        <end position="925"/>
    </location>
</feature>
<dbReference type="Gene3D" id="2.60.120.260">
    <property type="entry name" value="Galactose-binding domain-like"/>
    <property type="match status" value="1"/>
</dbReference>
<evidence type="ECO:0000259" key="4">
    <source>
        <dbReference type="PROSITE" id="PS50022"/>
    </source>
</evidence>
<feature type="region of interest" description="Disordered" evidence="2">
    <location>
        <begin position="1052"/>
        <end position="1077"/>
    </location>
</feature>
<organism evidence="5 6">
    <name type="scientific">Clostridium oceanicum</name>
    <dbReference type="NCBI Taxonomy" id="1543"/>
    <lineage>
        <taxon>Bacteria</taxon>
        <taxon>Bacillati</taxon>
        <taxon>Bacillota</taxon>
        <taxon>Clostridia</taxon>
        <taxon>Eubacteriales</taxon>
        <taxon>Clostridiaceae</taxon>
        <taxon>Clostridium</taxon>
    </lineage>
</organism>
<feature type="signal peptide" evidence="3">
    <location>
        <begin position="1"/>
        <end position="25"/>
    </location>
</feature>
<dbReference type="EMBL" id="BAAACG010000006">
    <property type="protein sequence ID" value="GAA0734541.1"/>
    <property type="molecule type" value="Genomic_DNA"/>
</dbReference>
<dbReference type="Pfam" id="PF00754">
    <property type="entry name" value="F5_F8_type_C"/>
    <property type="match status" value="1"/>
</dbReference>
<dbReference type="PROSITE" id="PS50022">
    <property type="entry name" value="FA58C_3"/>
    <property type="match status" value="1"/>
</dbReference>
<dbReference type="Gene3D" id="3.40.50.12090">
    <property type="match status" value="2"/>
</dbReference>
<evidence type="ECO:0000256" key="2">
    <source>
        <dbReference type="SAM" id="MobiDB-lite"/>
    </source>
</evidence>
<dbReference type="SUPFAM" id="SSF51445">
    <property type="entry name" value="(Trans)glycosidases"/>
    <property type="match status" value="1"/>
</dbReference>
<sequence>MIKKSSAYKKVVCSISMCMLLQATAPTIPFLRSTVFASSPITASLESTATNHTTPANISFPGSIHPGEANATVNENNFKLFNKALNVDFVKNGNSFKISSIENKLTKETYNITMNKLFDLTLSNDTHISASDMTIKTPPKLIDLTATSKGIRLSDRDFGKKIETVFEYNKNGVHFELTWNVILRNNSNNIRQEFTYKAIDNAVNIKDYKLFDLNIENQNLTKVNNDDGSPVTANNIFMGLESPLAKINVQDTSLSINIGSMNELTTDKTRTFTTGIGVSPENQMKRSFRYYLERERVHFRRPLLMYNSWWTFINNDYDQNHPNLEPGETVQPTEQELTDYINMYGNNLGSRGVTVDSYQIDDGWDNIDANPVWSFNHNSLPNEFKNLKETAHNHNGQLGVWMSPFGGYSGRNHRTGANPELGAVGGKFKLSNENYYKVFKDRVFNMMDEQGVTSFKFDGVGVGLRVSGPGNNPETLKEYENLLDLLIKMREHKPDVFIYCTVGSWASPYWLWYCDSVWRDEEDQGISGEGTGRQEEIATAEDGYKWDKVGNRFSDREQWINYRDNSIRIHNVNENPYMTINELMTHGVAFSAHSNYIFNNDLNKQYVKDSLLHDMKMLFALGGSLQELHIQKDQVDRLSEENQNFLWDNLAKNIKWSQDNFALLSDNQWVGGSPNKGEVYGFASWSKEKVILSLRNPSNSEKTFTIDPQKVFNIPEGEGKTYLFTERDGIKIPFEVTAGKPVNIKLKPFDVLILEGKPEAEPTRTYETSEKTETITEEVIPQNTLTAETTSTYKTDVAANLLDGDTETIWESNYDSRLGTVGRIPQSITITLDTPTEVNKFQYVPRKQAPQANGTITEYRLEVSTDGSNFTQVKTGTLANDNTAKNIVIDNPQTIKAIKFTGLDSANFYGSDKLASGAEINLFKEINEERTTTILPIVGDTPQTYLPGAIEKQVEANKAKIAELQKLLDAAKAQLESATTELESAKEETAKLKEDTKKQIDTLTTQTEELRNDLDESTNQLNEAKEDLANANKEIETLKNTIEELNNRVTEVEKQTNEVKEETENQGNENGQTNQESQVENAIRLGGQTRFDTATSIANKMYSDKVSNIVVTNAFAFADQITSSVIANKNDAPVLLVGTNKEDNTKTLDYIKSHMTEDTKVTIVGGTGVVTTETEDSIKSLGIKNIERLAGDDRYKSNLETVKNLNVSKGSPIIVASGTGFADALSVMSIAGMDKTPIILAPESGLTKEASEYIKSIAPSKILAIGGEGVISNSTFNALKELSSSVTRLGGQDRYETNLQVLNHFNVEGSKIAIASGTDFPDSLVGSVYAAKEKAPIMLVKNGMNTEKQNQLIDAHKYNNLIVFGGEGVVSSDLLKNLTK</sequence>
<keyword evidence="6" id="KW-1185">Reference proteome</keyword>
<keyword evidence="1" id="KW-0326">Glycosidase</keyword>
<dbReference type="Pfam" id="PF04122">
    <property type="entry name" value="CW_binding_2"/>
    <property type="match status" value="3"/>
</dbReference>
<dbReference type="InterPro" id="IPR017853">
    <property type="entry name" value="GH"/>
</dbReference>
<reference evidence="5 6" key="1">
    <citation type="journal article" date="2019" name="Int. J. Syst. Evol. Microbiol.">
        <title>The Global Catalogue of Microorganisms (GCM) 10K type strain sequencing project: providing services to taxonomists for standard genome sequencing and annotation.</title>
        <authorList>
            <consortium name="The Broad Institute Genomics Platform"/>
            <consortium name="The Broad Institute Genome Sequencing Center for Infectious Disease"/>
            <person name="Wu L."/>
            <person name="Ma J."/>
        </authorList>
    </citation>
    <scope>NUCLEOTIDE SEQUENCE [LARGE SCALE GENOMIC DNA]</scope>
    <source>
        <strain evidence="5 6">JCM 1407</strain>
    </source>
</reference>
<evidence type="ECO:0000256" key="1">
    <source>
        <dbReference type="ARBA" id="ARBA00023295"/>
    </source>
</evidence>
<dbReference type="Gene3D" id="1.10.287.1490">
    <property type="match status" value="1"/>
</dbReference>
<comment type="caution">
    <text evidence="5">The sequence shown here is derived from an EMBL/GenBank/DDBJ whole genome shotgun (WGS) entry which is preliminary data.</text>
</comment>
<dbReference type="InterPro" id="IPR000421">
    <property type="entry name" value="FA58C"/>
</dbReference>
<feature type="chain" id="PRO_5045981439" description="F5/8 type C domain-containing protein" evidence="3">
    <location>
        <begin position="26"/>
        <end position="1380"/>
    </location>
</feature>